<dbReference type="Proteomes" id="UP000217289">
    <property type="component" value="Chromosome"/>
</dbReference>
<evidence type="ECO:0000313" key="2">
    <source>
        <dbReference type="Proteomes" id="UP000217289"/>
    </source>
</evidence>
<sequence>MKWREALVVLLGVLLPLPLLLAMGILPIKLFLNSSERTFTKVVPMIPPGELRGLPSFLQHCDSQSDCDPPLACLKGQPMRPRMCTVSTCMTDLDCGEGFACRSIQAGERILRVCGVVGTAREGEWCLAMPFRQESACAPGLVCANRRCGRRCEPQNSPSCPSGFTCRSLDAEGPVCFSSCEGLSCPDGQRCVQEGNGISQCLRVSGQDCQNDEPCVAPQVCEISAVKASRRHVRMWCALPCESLAHSCPEGFDCVAKRCRRRCSPDKPGSCASFEKCWSDGDTTSGFCLIDT</sequence>
<accession>A0A250I912</accession>
<keyword evidence="2" id="KW-1185">Reference proteome</keyword>
<protein>
    <submittedName>
        <fullName evidence="1">Uncharacterized protein</fullName>
    </submittedName>
</protein>
<name>A0A250I912_9BACT</name>
<organism evidence="1 2">
    <name type="scientific">Melittangium boletus DSM 14713</name>
    <dbReference type="NCBI Taxonomy" id="1294270"/>
    <lineage>
        <taxon>Bacteria</taxon>
        <taxon>Pseudomonadati</taxon>
        <taxon>Myxococcota</taxon>
        <taxon>Myxococcia</taxon>
        <taxon>Myxococcales</taxon>
        <taxon>Cystobacterineae</taxon>
        <taxon>Archangiaceae</taxon>
        <taxon>Melittangium</taxon>
    </lineage>
</organism>
<proteinExistence type="predicted"/>
<dbReference type="KEGG" id="mbd:MEBOL_000898"/>
<evidence type="ECO:0000313" key="1">
    <source>
        <dbReference type="EMBL" id="ATB27456.1"/>
    </source>
</evidence>
<dbReference type="EMBL" id="CP022163">
    <property type="protein sequence ID" value="ATB27456.1"/>
    <property type="molecule type" value="Genomic_DNA"/>
</dbReference>
<reference evidence="1 2" key="1">
    <citation type="submission" date="2017-06" db="EMBL/GenBank/DDBJ databases">
        <authorList>
            <person name="Kim H.J."/>
            <person name="Triplett B.A."/>
        </authorList>
    </citation>
    <scope>NUCLEOTIDE SEQUENCE [LARGE SCALE GENOMIC DNA]</scope>
    <source>
        <strain evidence="1 2">DSM 14713</strain>
    </source>
</reference>
<gene>
    <name evidence="1" type="ORF">MEBOL_000898</name>
</gene>
<dbReference type="AlphaFoldDB" id="A0A250I912"/>